<dbReference type="InterPro" id="IPR043502">
    <property type="entry name" value="DNA/RNA_pol_sf"/>
</dbReference>
<dbReference type="Proteomes" id="UP000054826">
    <property type="component" value="Unassembled WGS sequence"/>
</dbReference>
<dbReference type="SUPFAM" id="SSF56672">
    <property type="entry name" value="DNA/RNA polymerases"/>
    <property type="match status" value="1"/>
</dbReference>
<reference evidence="3 4" key="1">
    <citation type="submission" date="2015-01" db="EMBL/GenBank/DDBJ databases">
        <title>Evolution of Trichinella species and genotypes.</title>
        <authorList>
            <person name="Korhonen P.K."/>
            <person name="Edoardo P."/>
            <person name="Giuseppe L.R."/>
            <person name="Gasser R.B."/>
        </authorList>
    </citation>
    <scope>NUCLEOTIDE SEQUENCE [LARGE SCALE GENOMIC DNA]</scope>
    <source>
        <strain evidence="2">ISS176</strain>
        <strain evidence="1">ISS588</strain>
    </source>
</reference>
<name>A0A0V1KG62_TRIPS</name>
<evidence type="ECO:0000313" key="4">
    <source>
        <dbReference type="Proteomes" id="UP000054826"/>
    </source>
</evidence>
<dbReference type="Proteomes" id="UP000054805">
    <property type="component" value="Unassembled WGS sequence"/>
</dbReference>
<protein>
    <submittedName>
        <fullName evidence="2">Enzymatic polyprotein</fullName>
    </submittedName>
</protein>
<gene>
    <name evidence="1" type="ORF">T4B_15182</name>
    <name evidence="2" type="ORF">T4C_9210</name>
</gene>
<dbReference type="EMBL" id="JYDV01000001">
    <property type="protein sequence ID" value="KRZ46076.1"/>
    <property type="molecule type" value="Genomic_DNA"/>
</dbReference>
<dbReference type="Gene3D" id="3.10.10.10">
    <property type="entry name" value="HIV Type 1 Reverse Transcriptase, subunit A, domain 1"/>
    <property type="match status" value="1"/>
</dbReference>
<evidence type="ECO:0000313" key="3">
    <source>
        <dbReference type="Proteomes" id="UP000054805"/>
    </source>
</evidence>
<proteinExistence type="predicted"/>
<sequence length="143" mass="16522">MEVLTTLISRFCPTDRGHVDCKRYDKEIAKLNEVHVKLRNVIFARVFTCTLDHKERLVIDYSQTIVRFTLLDAYSLPKINDMVQAISEYRFSNTVDLKSAYFQILISARDKSYTAFEAGGRHYQSKHTLFGVTSTVAYFQSHG</sequence>
<dbReference type="EMBL" id="JYDS01000031">
    <property type="protein sequence ID" value="KRZ30867.1"/>
    <property type="molecule type" value="Genomic_DNA"/>
</dbReference>
<dbReference type="PANTHER" id="PTHR24559">
    <property type="entry name" value="TRANSPOSON TY3-I GAG-POL POLYPROTEIN"/>
    <property type="match status" value="1"/>
</dbReference>
<dbReference type="Gene3D" id="3.30.70.270">
    <property type="match status" value="1"/>
</dbReference>
<accession>A0A0V1KG62</accession>
<organism evidence="2 4">
    <name type="scientific">Trichinella pseudospiralis</name>
    <name type="common">Parasitic roundworm</name>
    <dbReference type="NCBI Taxonomy" id="6337"/>
    <lineage>
        <taxon>Eukaryota</taxon>
        <taxon>Metazoa</taxon>
        <taxon>Ecdysozoa</taxon>
        <taxon>Nematoda</taxon>
        <taxon>Enoplea</taxon>
        <taxon>Dorylaimia</taxon>
        <taxon>Trichinellida</taxon>
        <taxon>Trichinellidae</taxon>
        <taxon>Trichinella</taxon>
    </lineage>
</organism>
<dbReference type="AlphaFoldDB" id="A0A0V1KG62"/>
<dbReference type="PANTHER" id="PTHR24559:SF444">
    <property type="entry name" value="REVERSE TRANSCRIPTASE DOMAIN-CONTAINING PROTEIN"/>
    <property type="match status" value="1"/>
</dbReference>
<evidence type="ECO:0000313" key="1">
    <source>
        <dbReference type="EMBL" id="KRZ30867.1"/>
    </source>
</evidence>
<keyword evidence="3" id="KW-1185">Reference proteome</keyword>
<dbReference type="InterPro" id="IPR053134">
    <property type="entry name" value="RNA-dir_DNA_polymerase"/>
</dbReference>
<evidence type="ECO:0000313" key="2">
    <source>
        <dbReference type="EMBL" id="KRZ46076.1"/>
    </source>
</evidence>
<dbReference type="InterPro" id="IPR043128">
    <property type="entry name" value="Rev_trsase/Diguanyl_cyclase"/>
</dbReference>
<comment type="caution">
    <text evidence="2">The sequence shown here is derived from an EMBL/GenBank/DDBJ whole genome shotgun (WGS) entry which is preliminary data.</text>
</comment>